<accession>A0A0R1W087</accession>
<protein>
    <submittedName>
        <fullName evidence="1">Uncharacterized protein</fullName>
    </submittedName>
</protein>
<dbReference type="EMBL" id="AZFY01000026">
    <property type="protein sequence ID" value="KRM11042.1"/>
    <property type="molecule type" value="Genomic_DNA"/>
</dbReference>
<gene>
    <name evidence="1" type="ORF">FD41_GL001650</name>
</gene>
<sequence>MIIMAEKYRAEIQSLNGDKLGIHPSGEADFTIDNDTLTVEITMNQTSPNTQHWMHFHGFPDGRDAKPATIAQDVNHDGYVDLPETEPVSGTTMVPFNDKPAEMNIPTDTYPVSDANGHFHYEKQVSLKDIQKKFKETFNDDELHLEKRVIYIHGIPESVDLPDTVQGSVMHYDPHTTLPIATGKIEKVD</sequence>
<keyword evidence="2" id="KW-1185">Reference proteome</keyword>
<name>A0A0R1W087_9LACO</name>
<proteinExistence type="predicted"/>
<organism evidence="1 2">
    <name type="scientific">Lentilactobacillus farraginis DSM 18382 = JCM 14108</name>
    <dbReference type="NCBI Taxonomy" id="1423743"/>
    <lineage>
        <taxon>Bacteria</taxon>
        <taxon>Bacillati</taxon>
        <taxon>Bacillota</taxon>
        <taxon>Bacilli</taxon>
        <taxon>Lactobacillales</taxon>
        <taxon>Lactobacillaceae</taxon>
        <taxon>Lentilactobacillus</taxon>
    </lineage>
</organism>
<dbReference type="Proteomes" id="UP000051966">
    <property type="component" value="Unassembled WGS sequence"/>
</dbReference>
<dbReference type="AlphaFoldDB" id="A0A0R1W087"/>
<comment type="caution">
    <text evidence="1">The sequence shown here is derived from an EMBL/GenBank/DDBJ whole genome shotgun (WGS) entry which is preliminary data.</text>
</comment>
<dbReference type="PATRIC" id="fig|1423743.5.peg.1708"/>
<reference evidence="1 2" key="1">
    <citation type="journal article" date="2015" name="Genome Announc.">
        <title>Expanding the biotechnology potential of lactobacilli through comparative genomics of 213 strains and associated genera.</title>
        <authorList>
            <person name="Sun Z."/>
            <person name="Harris H.M."/>
            <person name="McCann A."/>
            <person name="Guo C."/>
            <person name="Argimon S."/>
            <person name="Zhang W."/>
            <person name="Yang X."/>
            <person name="Jeffery I.B."/>
            <person name="Cooney J.C."/>
            <person name="Kagawa T.F."/>
            <person name="Liu W."/>
            <person name="Song Y."/>
            <person name="Salvetti E."/>
            <person name="Wrobel A."/>
            <person name="Rasinkangas P."/>
            <person name="Parkhill J."/>
            <person name="Rea M.C."/>
            <person name="O'Sullivan O."/>
            <person name="Ritari J."/>
            <person name="Douillard F.P."/>
            <person name="Paul Ross R."/>
            <person name="Yang R."/>
            <person name="Briner A.E."/>
            <person name="Felis G.E."/>
            <person name="de Vos W.M."/>
            <person name="Barrangou R."/>
            <person name="Klaenhammer T.R."/>
            <person name="Caufield P.W."/>
            <person name="Cui Y."/>
            <person name="Zhang H."/>
            <person name="O'Toole P.W."/>
        </authorList>
    </citation>
    <scope>NUCLEOTIDE SEQUENCE [LARGE SCALE GENOMIC DNA]</scope>
    <source>
        <strain evidence="1 2">DSM 18382</strain>
    </source>
</reference>
<evidence type="ECO:0000313" key="2">
    <source>
        <dbReference type="Proteomes" id="UP000051966"/>
    </source>
</evidence>
<evidence type="ECO:0000313" key="1">
    <source>
        <dbReference type="EMBL" id="KRM11042.1"/>
    </source>
</evidence>